<evidence type="ECO:0000313" key="18">
    <source>
        <dbReference type="Proteomes" id="UP000762676"/>
    </source>
</evidence>
<keyword evidence="18" id="KW-1185">Reference proteome</keyword>
<keyword evidence="17" id="KW-0269">Exonuclease</keyword>
<evidence type="ECO:0000256" key="15">
    <source>
        <dbReference type="ARBA" id="ARBA00042738"/>
    </source>
</evidence>
<evidence type="ECO:0000256" key="1">
    <source>
        <dbReference type="ARBA" id="ARBA00001526"/>
    </source>
</evidence>
<dbReference type="GO" id="GO:0035312">
    <property type="term" value="F:5'-3' DNA exonuclease activity"/>
    <property type="evidence" value="ECO:0007669"/>
    <property type="project" value="TreeGrafter"/>
</dbReference>
<dbReference type="GO" id="GO:0005634">
    <property type="term" value="C:nucleus"/>
    <property type="evidence" value="ECO:0007669"/>
    <property type="project" value="UniProtKB-SubCell"/>
</dbReference>
<evidence type="ECO:0000256" key="4">
    <source>
        <dbReference type="ARBA" id="ARBA00010304"/>
    </source>
</evidence>
<dbReference type="InterPro" id="IPR036866">
    <property type="entry name" value="RibonucZ/Hydroxyglut_hydro"/>
</dbReference>
<evidence type="ECO:0000256" key="11">
    <source>
        <dbReference type="ARBA" id="ARBA00023204"/>
    </source>
</evidence>
<evidence type="ECO:0000256" key="14">
    <source>
        <dbReference type="ARBA" id="ARBA00041693"/>
    </source>
</evidence>
<dbReference type="Gene3D" id="3.40.50.12650">
    <property type="match status" value="1"/>
</dbReference>
<evidence type="ECO:0000256" key="6">
    <source>
        <dbReference type="ARBA" id="ARBA00022454"/>
    </source>
</evidence>
<dbReference type="Pfam" id="PF07522">
    <property type="entry name" value="DRMBL"/>
    <property type="match status" value="2"/>
</dbReference>
<feature type="domain" description="DNA repair metallo-beta-lactamase" evidence="16">
    <location>
        <begin position="764"/>
        <end position="796"/>
    </location>
</feature>
<organism evidence="17 18">
    <name type="scientific">Elysia marginata</name>
    <dbReference type="NCBI Taxonomy" id="1093978"/>
    <lineage>
        <taxon>Eukaryota</taxon>
        <taxon>Metazoa</taxon>
        <taxon>Spiralia</taxon>
        <taxon>Lophotrochozoa</taxon>
        <taxon>Mollusca</taxon>
        <taxon>Gastropoda</taxon>
        <taxon>Heterobranchia</taxon>
        <taxon>Euthyneura</taxon>
        <taxon>Panpulmonata</taxon>
        <taxon>Sacoglossa</taxon>
        <taxon>Placobranchoidea</taxon>
        <taxon>Plakobranchidae</taxon>
        <taxon>Elysia</taxon>
    </lineage>
</organism>
<evidence type="ECO:0000256" key="10">
    <source>
        <dbReference type="ARBA" id="ARBA00022895"/>
    </source>
</evidence>
<dbReference type="GO" id="GO:0036297">
    <property type="term" value="P:interstrand cross-link repair"/>
    <property type="evidence" value="ECO:0007669"/>
    <property type="project" value="TreeGrafter"/>
</dbReference>
<comment type="caution">
    <text evidence="17">The sequence shown here is derived from an EMBL/GenBank/DDBJ whole genome shotgun (WGS) entry which is preliminary data.</text>
</comment>
<comment type="similarity">
    <text evidence="4">Belongs to the DNA repair metallo-beta-lactamase (DRMBL) family.</text>
</comment>
<evidence type="ECO:0000256" key="13">
    <source>
        <dbReference type="ARBA" id="ARBA00039555"/>
    </source>
</evidence>
<dbReference type="GO" id="GO:0000781">
    <property type="term" value="C:chromosome, telomeric region"/>
    <property type="evidence" value="ECO:0007669"/>
    <property type="project" value="UniProtKB-SubCell"/>
</dbReference>
<dbReference type="PANTHER" id="PTHR23240">
    <property type="entry name" value="DNA CROSS-LINK REPAIR PROTEIN PSO2/SNM1-RELATED"/>
    <property type="match status" value="1"/>
</dbReference>
<evidence type="ECO:0000256" key="3">
    <source>
        <dbReference type="ARBA" id="ARBA00004574"/>
    </source>
</evidence>
<keyword evidence="7" id="KW-0540">Nuclease</keyword>
<keyword evidence="8" id="KW-0227">DNA damage</keyword>
<dbReference type="GO" id="GO:0008800">
    <property type="term" value="F:beta-lactamase activity"/>
    <property type="evidence" value="ECO:0007669"/>
    <property type="project" value="UniProtKB-EC"/>
</dbReference>
<evidence type="ECO:0000256" key="12">
    <source>
        <dbReference type="ARBA" id="ARBA00023242"/>
    </source>
</evidence>
<evidence type="ECO:0000259" key="16">
    <source>
        <dbReference type="Pfam" id="PF07522"/>
    </source>
</evidence>
<evidence type="ECO:0000256" key="8">
    <source>
        <dbReference type="ARBA" id="ARBA00022763"/>
    </source>
</evidence>
<accession>A0AAV4ENK4</accession>
<dbReference type="Proteomes" id="UP000762676">
    <property type="component" value="Unassembled WGS sequence"/>
</dbReference>
<keyword evidence="9" id="KW-0378">Hydrolase</keyword>
<evidence type="ECO:0000313" key="17">
    <source>
        <dbReference type="EMBL" id="GFR62623.1"/>
    </source>
</evidence>
<protein>
    <recommendedName>
        <fullName evidence="13">5' exonuclease Apollo</fullName>
        <ecNumber evidence="5">3.5.2.6</ecNumber>
    </recommendedName>
    <alternativeName>
        <fullName evidence="14">DNA cross-link repair 1B protein</fullName>
    </alternativeName>
    <alternativeName>
        <fullName evidence="15">SNM1 homolog B</fullName>
    </alternativeName>
</protein>
<dbReference type="SUPFAM" id="SSF56281">
    <property type="entry name" value="Metallo-hydrolase/oxidoreductase"/>
    <property type="match status" value="1"/>
</dbReference>
<reference evidence="17 18" key="1">
    <citation type="journal article" date="2021" name="Elife">
        <title>Chloroplast acquisition without the gene transfer in kleptoplastic sea slugs, Plakobranchus ocellatus.</title>
        <authorList>
            <person name="Maeda T."/>
            <person name="Takahashi S."/>
            <person name="Yoshida T."/>
            <person name="Shimamura S."/>
            <person name="Takaki Y."/>
            <person name="Nagai Y."/>
            <person name="Toyoda A."/>
            <person name="Suzuki Y."/>
            <person name="Arimoto A."/>
            <person name="Ishii H."/>
            <person name="Satoh N."/>
            <person name="Nishiyama T."/>
            <person name="Hasebe M."/>
            <person name="Maruyama T."/>
            <person name="Minagawa J."/>
            <person name="Obokata J."/>
            <person name="Shigenobu S."/>
        </authorList>
    </citation>
    <scope>NUCLEOTIDE SEQUENCE [LARGE SCALE GENOMIC DNA]</scope>
</reference>
<dbReference type="EMBL" id="BMAT01007350">
    <property type="protein sequence ID" value="GFR62623.1"/>
    <property type="molecule type" value="Genomic_DNA"/>
</dbReference>
<keyword evidence="10" id="KW-0779">Telomere</keyword>
<evidence type="ECO:0000256" key="9">
    <source>
        <dbReference type="ARBA" id="ARBA00022801"/>
    </source>
</evidence>
<feature type="domain" description="DNA repair metallo-beta-lactamase" evidence="16">
    <location>
        <begin position="43"/>
        <end position="73"/>
    </location>
</feature>
<dbReference type="GO" id="GO:0000723">
    <property type="term" value="P:telomere maintenance"/>
    <property type="evidence" value="ECO:0007669"/>
    <property type="project" value="TreeGrafter"/>
</dbReference>
<comment type="subcellular location">
    <subcellularLocation>
        <location evidence="3">Chromosome</location>
        <location evidence="3">Telomere</location>
    </subcellularLocation>
    <subcellularLocation>
        <location evidence="2">Nucleus</location>
    </subcellularLocation>
</comment>
<dbReference type="Gene3D" id="3.60.15.10">
    <property type="entry name" value="Ribonuclease Z/Hydroxyacylglutathione hydrolase-like"/>
    <property type="match status" value="1"/>
</dbReference>
<name>A0AAV4ENK4_9GAST</name>
<keyword evidence="12" id="KW-0539">Nucleus</keyword>
<keyword evidence="6" id="KW-0158">Chromosome</keyword>
<evidence type="ECO:0000256" key="2">
    <source>
        <dbReference type="ARBA" id="ARBA00004123"/>
    </source>
</evidence>
<proteinExistence type="inferred from homology"/>
<keyword evidence="11" id="KW-0234">DNA repair</keyword>
<dbReference type="InterPro" id="IPR011084">
    <property type="entry name" value="DRMBL"/>
</dbReference>
<comment type="catalytic activity">
    <reaction evidence="1">
        <text>a beta-lactam + H2O = a substituted beta-amino acid</text>
        <dbReference type="Rhea" id="RHEA:20401"/>
        <dbReference type="ChEBI" id="CHEBI:15377"/>
        <dbReference type="ChEBI" id="CHEBI:35627"/>
        <dbReference type="ChEBI" id="CHEBI:140347"/>
        <dbReference type="EC" id="3.5.2.6"/>
    </reaction>
</comment>
<gene>
    <name evidence="17" type="ORF">ElyMa_003585800</name>
</gene>
<dbReference type="PANTHER" id="PTHR23240:SF26">
    <property type="entry name" value="5' EXONUCLEASE APOLLO"/>
    <property type="match status" value="1"/>
</dbReference>
<dbReference type="EC" id="3.5.2.6" evidence="5"/>
<dbReference type="GO" id="GO:0006303">
    <property type="term" value="P:double-strand break repair via nonhomologous end joining"/>
    <property type="evidence" value="ECO:0007669"/>
    <property type="project" value="TreeGrafter"/>
</dbReference>
<evidence type="ECO:0000256" key="7">
    <source>
        <dbReference type="ARBA" id="ARBA00022722"/>
    </source>
</evidence>
<sequence>MEGISARVAGVPSKACCDRVSVGVSVTDLFIHGIKGRPFSNLSHVYVVPYSDHSSYTELVEFVTAMKPKYIKPIIEKPGYLYGSSLDYRSDMSCFDTLLSDPSCPDQSLTPSVQEEASSLLINQNINCDQNSRHSRFANDCSSSNRKRVFKNDNPPSPEESIVSSTLKIPENPIERKLASLLRPLHVRKTRTRLKKMPTKRKKARSKIKSKGVFYTEEDLASLDESCSVDDGIVPQSHLLSQKVEYQKTVSNNCLNPKQKSNTDSAIIVIDSDEDDGENSSGACKDKEKNIVPISCIFSQLKKGSLNAATSICLGARENKNSEKTVFLTDDDGKDGVSWTDEVERDEKKSEKVKMCDVIMDPDFSKQDTVHTSEVLEEKVDLRTLQSSLCQGVFDPSLCSFAIKSKVSPHMSNIKSVYENDCESQETHNLQSKNCDVPFAVVDSGISQTNSRFDATKSHGSAETFSVLEASQATGRALLEKEFNNTNQPKSLNANTCNGMENGHILPGTEIAVNFWKAKDAHSTYFHFLTNAQVYNIIGLSSSWTKNIYCSEITALILEKHHGISKHLLKILPLCEEITVTSESEPFTVTAFDANHCPGSIMLYFDGNFGRIFYSGDFRSSAGLIANCSLFVKGADILYLDNTFCDEKFNFPSRSECFSQILDIIHHHPKSKIIIGVDKLGSETMLGELGLALNENIVVSQPFYKICSLLFNSNVFITPHDIKQSRIWAVPVRLQSKTVRNLVTLDNKAIYILPTAVRTGLDSASANLYVVPYSDHSSYSELQEFVSAVRPRCIKPILTTGAYVYGLDLNHRKDMACFDSLLSNVTSHEQSLYNINNVEAQDAQINVGPKAHLSSNCYVDNNNDSNSKSPFVSCKIKCDESFHDRLNNVQNIPCSSILHHENENKDINIVKRNDSPKKIKSTNILVVTGGDEIKPGRVKEEPPFLASVGYDDSAGCQIDLRNRKMAVKIPKTNCSLEEAKSCGFKSYGVVLGDFSSNSSANAQTISTRSERNLYDKFTTVSFNSRINKTHVDQANCHASNNLIRSVTMSTDVVKNDNEPDGQDFSRPFHQILSESCDSEFQSDSFCQKRSFRQLLNKEQQTFSEALHAFLSKGSTKRKSTFPQFFD</sequence>
<dbReference type="AlphaFoldDB" id="A0AAV4ENK4"/>
<evidence type="ECO:0000256" key="5">
    <source>
        <dbReference type="ARBA" id="ARBA00012865"/>
    </source>
</evidence>
<dbReference type="GO" id="GO:0003684">
    <property type="term" value="F:damaged DNA binding"/>
    <property type="evidence" value="ECO:0007669"/>
    <property type="project" value="TreeGrafter"/>
</dbReference>